<evidence type="ECO:0000256" key="1">
    <source>
        <dbReference type="ARBA" id="ARBA00004604"/>
    </source>
</evidence>
<organism evidence="5 6">
    <name type="scientific">Lactuca sativa</name>
    <name type="common">Garden lettuce</name>
    <dbReference type="NCBI Taxonomy" id="4236"/>
    <lineage>
        <taxon>Eukaryota</taxon>
        <taxon>Viridiplantae</taxon>
        <taxon>Streptophyta</taxon>
        <taxon>Embryophyta</taxon>
        <taxon>Tracheophyta</taxon>
        <taxon>Spermatophyta</taxon>
        <taxon>Magnoliopsida</taxon>
        <taxon>eudicotyledons</taxon>
        <taxon>Gunneridae</taxon>
        <taxon>Pentapetalae</taxon>
        <taxon>asterids</taxon>
        <taxon>campanulids</taxon>
        <taxon>Asterales</taxon>
        <taxon>Asteraceae</taxon>
        <taxon>Cichorioideae</taxon>
        <taxon>Cichorieae</taxon>
        <taxon>Lactucinae</taxon>
        <taxon>Lactuca</taxon>
    </lineage>
</organism>
<evidence type="ECO:0000259" key="4">
    <source>
        <dbReference type="PROSITE" id="PS51358"/>
    </source>
</evidence>
<dbReference type="InterPro" id="IPR042239">
    <property type="entry name" value="Nop_C"/>
</dbReference>
<keyword evidence="3" id="KW-0539">Nucleus</keyword>
<dbReference type="Gene3D" id="1.10.287.4070">
    <property type="match status" value="1"/>
</dbReference>
<comment type="subcellular location">
    <subcellularLocation>
        <location evidence="1">Nucleus</location>
        <location evidence="1">Nucleolus</location>
    </subcellularLocation>
</comment>
<dbReference type="Gene3D" id="1.10.246.90">
    <property type="entry name" value="Nop domain"/>
    <property type="match status" value="1"/>
</dbReference>
<dbReference type="InterPro" id="IPR036070">
    <property type="entry name" value="Nop_dom_sf"/>
</dbReference>
<dbReference type="EMBL" id="NBSK02000004">
    <property type="protein sequence ID" value="KAJ0210881.1"/>
    <property type="molecule type" value="Genomic_DNA"/>
</dbReference>
<dbReference type="GO" id="GO:0030515">
    <property type="term" value="F:snoRNA binding"/>
    <property type="evidence" value="ECO:0007669"/>
    <property type="project" value="InterPro"/>
</dbReference>
<accession>A0A9R1VUE4</accession>
<keyword evidence="6" id="KW-1185">Reference proteome</keyword>
<gene>
    <name evidence="5" type="ORF">LSAT_V11C400211180</name>
</gene>
<comment type="caution">
    <text evidence="5">The sequence shown here is derived from an EMBL/GenBank/DDBJ whole genome shotgun (WGS) entry which is preliminary data.</text>
</comment>
<dbReference type="InterPro" id="IPR002687">
    <property type="entry name" value="Nop_dom"/>
</dbReference>
<dbReference type="GO" id="GO:0032040">
    <property type="term" value="C:small-subunit processome"/>
    <property type="evidence" value="ECO:0007669"/>
    <property type="project" value="InterPro"/>
</dbReference>
<dbReference type="PANTHER" id="PTHR10894:SF1">
    <property type="entry name" value="NUCLEOLAR PROTEIN 58"/>
    <property type="match status" value="1"/>
</dbReference>
<dbReference type="InterPro" id="IPR045056">
    <property type="entry name" value="Nop56/Nop58"/>
</dbReference>
<keyword evidence="2" id="KW-0690">Ribosome biogenesis</keyword>
<dbReference type="PANTHER" id="PTHR10894">
    <property type="entry name" value="NUCLEOLAR PROTEIN 5 NUCLEOLAR PROTEIN NOP5 NOP58"/>
    <property type="match status" value="1"/>
</dbReference>
<evidence type="ECO:0000256" key="2">
    <source>
        <dbReference type="ARBA" id="ARBA00022517"/>
    </source>
</evidence>
<protein>
    <recommendedName>
        <fullName evidence="4">Nop domain-containing protein</fullName>
    </recommendedName>
</protein>
<dbReference type="Proteomes" id="UP000235145">
    <property type="component" value="Unassembled WGS sequence"/>
</dbReference>
<dbReference type="Pfam" id="PF01798">
    <property type="entry name" value="Nop"/>
    <property type="match status" value="1"/>
</dbReference>
<dbReference type="SUPFAM" id="SSF89124">
    <property type="entry name" value="Nop domain"/>
    <property type="match status" value="1"/>
</dbReference>
<proteinExistence type="predicted"/>
<dbReference type="GO" id="GO:0031428">
    <property type="term" value="C:box C/D methylation guide snoRNP complex"/>
    <property type="evidence" value="ECO:0007669"/>
    <property type="project" value="InterPro"/>
</dbReference>
<dbReference type="PROSITE" id="PS51358">
    <property type="entry name" value="NOP"/>
    <property type="match status" value="1"/>
</dbReference>
<evidence type="ECO:0000256" key="3">
    <source>
        <dbReference type="ARBA" id="ARBA00023242"/>
    </source>
</evidence>
<name>A0A9R1VUE4_LACSA</name>
<sequence>MLSLETQALHLTNIKDLYDQALSLLEYRAQLYNYLKSIMNIIAPNLTSLVGEVVGGRLITHGGSLLNFAKQPGIIVQILGAEKYLFRDLETKHATPKVNAIQLKETVKENASTTKRAFQDRQYQVPNSLISSCLYCAIGSEGTILLNDLEASNDEFFSRKR</sequence>
<evidence type="ECO:0000313" key="5">
    <source>
        <dbReference type="EMBL" id="KAJ0210881.1"/>
    </source>
</evidence>
<feature type="domain" description="Nop" evidence="4">
    <location>
        <begin position="42"/>
        <end position="158"/>
    </location>
</feature>
<dbReference type="GO" id="GO:0042254">
    <property type="term" value="P:ribosome biogenesis"/>
    <property type="evidence" value="ECO:0007669"/>
    <property type="project" value="UniProtKB-KW"/>
</dbReference>
<reference evidence="5 6" key="1">
    <citation type="journal article" date="2017" name="Nat. Commun.">
        <title>Genome assembly with in vitro proximity ligation data and whole-genome triplication in lettuce.</title>
        <authorList>
            <person name="Reyes-Chin-Wo S."/>
            <person name="Wang Z."/>
            <person name="Yang X."/>
            <person name="Kozik A."/>
            <person name="Arikit S."/>
            <person name="Song C."/>
            <person name="Xia L."/>
            <person name="Froenicke L."/>
            <person name="Lavelle D.O."/>
            <person name="Truco M.J."/>
            <person name="Xia R."/>
            <person name="Zhu S."/>
            <person name="Xu C."/>
            <person name="Xu H."/>
            <person name="Xu X."/>
            <person name="Cox K."/>
            <person name="Korf I."/>
            <person name="Meyers B.C."/>
            <person name="Michelmore R.W."/>
        </authorList>
    </citation>
    <scope>NUCLEOTIDE SEQUENCE [LARGE SCALE GENOMIC DNA]</scope>
    <source>
        <strain evidence="6">cv. Salinas</strain>
        <tissue evidence="5">Seedlings</tissue>
    </source>
</reference>
<evidence type="ECO:0000313" key="6">
    <source>
        <dbReference type="Proteomes" id="UP000235145"/>
    </source>
</evidence>
<dbReference type="AlphaFoldDB" id="A0A9R1VUE4"/>